<evidence type="ECO:0000313" key="12">
    <source>
        <dbReference type="Proteomes" id="UP001152803"/>
    </source>
</evidence>
<protein>
    <recommendedName>
        <fullName evidence="10">G-protein coupled receptors family 1 profile domain-containing protein</fullName>
    </recommendedName>
</protein>
<evidence type="ECO:0000256" key="4">
    <source>
        <dbReference type="ARBA" id="ARBA00023040"/>
    </source>
</evidence>
<evidence type="ECO:0000256" key="7">
    <source>
        <dbReference type="ARBA" id="ARBA00023224"/>
    </source>
</evidence>
<keyword evidence="5 9" id="KW-0472">Membrane</keyword>
<evidence type="ECO:0000256" key="3">
    <source>
        <dbReference type="ARBA" id="ARBA00022989"/>
    </source>
</evidence>
<keyword evidence="2 8" id="KW-0812">Transmembrane</keyword>
<accession>A0A9Q1DYZ7</accession>
<dbReference type="InterPro" id="IPR000276">
    <property type="entry name" value="GPCR_Rhodpsn"/>
</dbReference>
<dbReference type="SUPFAM" id="SSF81321">
    <property type="entry name" value="Family A G protein-coupled receptor-like"/>
    <property type="match status" value="1"/>
</dbReference>
<evidence type="ECO:0000256" key="2">
    <source>
        <dbReference type="ARBA" id="ARBA00022692"/>
    </source>
</evidence>
<comment type="caution">
    <text evidence="11">The sequence shown here is derived from an EMBL/GenBank/DDBJ whole genome shotgun (WGS) entry which is preliminary data.</text>
</comment>
<sequence length="384" mass="42818">MGEPLSVTDYYDDSTETSHSADMFEMCESSSAQELHIKVFQTCVFVVVFLLGLLGNSLVITTFALYRRFHLRCMTDVFLLHLANSDLLLVLTIPLQAADTLLDSWEFGTFFCKATRGLYAVNTYSGLLLLACISVDRYVVIVWAQAAHRLRRRMLFCSKMAALGVWAVSALLSLPEIMFAHVEARGDGGGAQCEMYVWVKESWRVKMATWGAQITGFCVPFLIMLFCYGTIGRTLMQGRGWKRQRTLRLMAALVLVFMLFQLPYTTLLSMKAAGPPETCAEWGQILLAEYTTRSLAYTRCCLNPLLYALVGVRFRNDVKSLLRDMGCLCHDWLSSNAESCSSGSPGLPPPTSIVSCHSSISPTARDPLYVSHSTAFPYPELSQS</sequence>
<dbReference type="AlphaFoldDB" id="A0A9Q1DYZ7"/>
<evidence type="ECO:0000256" key="1">
    <source>
        <dbReference type="ARBA" id="ARBA00004370"/>
    </source>
</evidence>
<reference evidence="11" key="1">
    <citation type="journal article" date="2023" name="Science">
        <title>Genome structures resolve the early diversification of teleost fishes.</title>
        <authorList>
            <person name="Parey E."/>
            <person name="Louis A."/>
            <person name="Montfort J."/>
            <person name="Bouchez O."/>
            <person name="Roques C."/>
            <person name="Iampietro C."/>
            <person name="Lluch J."/>
            <person name="Castinel A."/>
            <person name="Donnadieu C."/>
            <person name="Desvignes T."/>
            <person name="Floi Bucao C."/>
            <person name="Jouanno E."/>
            <person name="Wen M."/>
            <person name="Mejri S."/>
            <person name="Dirks R."/>
            <person name="Jansen H."/>
            <person name="Henkel C."/>
            <person name="Chen W.J."/>
            <person name="Zahm M."/>
            <person name="Cabau C."/>
            <person name="Klopp C."/>
            <person name="Thompson A.W."/>
            <person name="Robinson-Rechavi M."/>
            <person name="Braasch I."/>
            <person name="Lecointre G."/>
            <person name="Bobe J."/>
            <person name="Postlethwait J.H."/>
            <person name="Berthelot C."/>
            <person name="Roest Crollius H."/>
            <person name="Guiguen Y."/>
        </authorList>
    </citation>
    <scope>NUCLEOTIDE SEQUENCE</scope>
    <source>
        <strain evidence="11">Concon-B</strain>
    </source>
</reference>
<keyword evidence="7 8" id="KW-0807">Transducer</keyword>
<comment type="subcellular location">
    <subcellularLocation>
        <location evidence="1">Membrane</location>
    </subcellularLocation>
</comment>
<dbReference type="PANTHER" id="PTHR10489:SF735">
    <property type="entry name" value="C-C CHEMOKINE RECEPTOR TYPE 10"/>
    <property type="match status" value="1"/>
</dbReference>
<dbReference type="Gene3D" id="1.20.1070.10">
    <property type="entry name" value="Rhodopsin 7-helix transmembrane proteins"/>
    <property type="match status" value="1"/>
</dbReference>
<feature type="transmembrane region" description="Helical" evidence="9">
    <location>
        <begin position="156"/>
        <end position="174"/>
    </location>
</feature>
<evidence type="ECO:0000313" key="11">
    <source>
        <dbReference type="EMBL" id="KAJ8284425.1"/>
    </source>
</evidence>
<keyword evidence="4 8" id="KW-0297">G-protein coupled receptor</keyword>
<keyword evidence="12" id="KW-1185">Reference proteome</keyword>
<evidence type="ECO:0000256" key="9">
    <source>
        <dbReference type="SAM" id="Phobius"/>
    </source>
</evidence>
<feature type="transmembrane region" description="Helical" evidence="9">
    <location>
        <begin position="78"/>
        <end position="98"/>
    </location>
</feature>
<dbReference type="GO" id="GO:0060326">
    <property type="term" value="P:cell chemotaxis"/>
    <property type="evidence" value="ECO:0007669"/>
    <property type="project" value="TreeGrafter"/>
</dbReference>
<dbReference type="GO" id="GO:0009897">
    <property type="term" value="C:external side of plasma membrane"/>
    <property type="evidence" value="ECO:0007669"/>
    <property type="project" value="TreeGrafter"/>
</dbReference>
<keyword evidence="3 9" id="KW-1133">Transmembrane helix</keyword>
<feature type="transmembrane region" description="Helical" evidence="9">
    <location>
        <begin position="39"/>
        <end position="66"/>
    </location>
</feature>
<comment type="similarity">
    <text evidence="8">Belongs to the G-protein coupled receptor 1 family.</text>
</comment>
<evidence type="ECO:0000256" key="8">
    <source>
        <dbReference type="RuleBase" id="RU000688"/>
    </source>
</evidence>
<dbReference type="InterPro" id="IPR017452">
    <property type="entry name" value="GPCR_Rhodpsn_7TM"/>
</dbReference>
<dbReference type="PANTHER" id="PTHR10489">
    <property type="entry name" value="CELL ADHESION MOLECULE"/>
    <property type="match status" value="1"/>
</dbReference>
<dbReference type="GO" id="GO:0016493">
    <property type="term" value="F:C-C chemokine receptor activity"/>
    <property type="evidence" value="ECO:0007669"/>
    <property type="project" value="TreeGrafter"/>
</dbReference>
<dbReference type="Proteomes" id="UP001152803">
    <property type="component" value="Unassembled WGS sequence"/>
</dbReference>
<gene>
    <name evidence="11" type="ORF">COCON_G00032750</name>
</gene>
<feature type="domain" description="G-protein coupled receptors family 1 profile" evidence="10">
    <location>
        <begin position="55"/>
        <end position="307"/>
    </location>
</feature>
<dbReference type="GO" id="GO:0007204">
    <property type="term" value="P:positive regulation of cytosolic calcium ion concentration"/>
    <property type="evidence" value="ECO:0007669"/>
    <property type="project" value="TreeGrafter"/>
</dbReference>
<dbReference type="PROSITE" id="PS00237">
    <property type="entry name" value="G_PROTEIN_RECEP_F1_1"/>
    <property type="match status" value="1"/>
</dbReference>
<dbReference type="GO" id="GO:0019957">
    <property type="term" value="F:C-C chemokine binding"/>
    <property type="evidence" value="ECO:0007669"/>
    <property type="project" value="TreeGrafter"/>
</dbReference>
<dbReference type="EMBL" id="JAFJMO010000002">
    <property type="protein sequence ID" value="KAJ8284425.1"/>
    <property type="molecule type" value="Genomic_DNA"/>
</dbReference>
<feature type="transmembrane region" description="Helical" evidence="9">
    <location>
        <begin position="249"/>
        <end position="270"/>
    </location>
</feature>
<feature type="transmembrane region" description="Helical" evidence="9">
    <location>
        <begin position="118"/>
        <end position="144"/>
    </location>
</feature>
<evidence type="ECO:0000256" key="6">
    <source>
        <dbReference type="ARBA" id="ARBA00023170"/>
    </source>
</evidence>
<dbReference type="GO" id="GO:0006955">
    <property type="term" value="P:immune response"/>
    <property type="evidence" value="ECO:0007669"/>
    <property type="project" value="TreeGrafter"/>
</dbReference>
<dbReference type="InterPro" id="IPR050119">
    <property type="entry name" value="CCR1-9-like"/>
</dbReference>
<proteinExistence type="inferred from homology"/>
<dbReference type="GO" id="GO:0019722">
    <property type="term" value="P:calcium-mediated signaling"/>
    <property type="evidence" value="ECO:0007669"/>
    <property type="project" value="TreeGrafter"/>
</dbReference>
<feature type="transmembrane region" description="Helical" evidence="9">
    <location>
        <begin position="207"/>
        <end position="228"/>
    </location>
</feature>
<dbReference type="CDD" id="cd15177">
    <property type="entry name" value="7tmA_CCR10"/>
    <property type="match status" value="1"/>
</dbReference>
<keyword evidence="6 8" id="KW-0675">Receptor</keyword>
<evidence type="ECO:0000256" key="5">
    <source>
        <dbReference type="ARBA" id="ARBA00023136"/>
    </source>
</evidence>
<dbReference type="Pfam" id="PF00001">
    <property type="entry name" value="7tm_1"/>
    <property type="match status" value="1"/>
</dbReference>
<dbReference type="PROSITE" id="PS50262">
    <property type="entry name" value="G_PROTEIN_RECEP_F1_2"/>
    <property type="match status" value="1"/>
</dbReference>
<organism evidence="11 12">
    <name type="scientific">Conger conger</name>
    <name type="common">Conger eel</name>
    <name type="synonym">Muraena conger</name>
    <dbReference type="NCBI Taxonomy" id="82655"/>
    <lineage>
        <taxon>Eukaryota</taxon>
        <taxon>Metazoa</taxon>
        <taxon>Chordata</taxon>
        <taxon>Craniata</taxon>
        <taxon>Vertebrata</taxon>
        <taxon>Euteleostomi</taxon>
        <taxon>Actinopterygii</taxon>
        <taxon>Neopterygii</taxon>
        <taxon>Teleostei</taxon>
        <taxon>Anguilliformes</taxon>
        <taxon>Congridae</taxon>
        <taxon>Conger</taxon>
    </lineage>
</organism>
<dbReference type="OrthoDB" id="8957211at2759"/>
<dbReference type="PRINTS" id="PR00237">
    <property type="entry name" value="GPCRRHODOPSN"/>
</dbReference>
<evidence type="ECO:0000259" key="10">
    <source>
        <dbReference type="PROSITE" id="PS50262"/>
    </source>
</evidence>
<name>A0A9Q1DYZ7_CONCO</name>